<feature type="region of interest" description="Disordered" evidence="2">
    <location>
        <begin position="120"/>
        <end position="142"/>
    </location>
</feature>
<gene>
    <name evidence="3" type="ORF">WHR41_05671</name>
</gene>
<evidence type="ECO:0000313" key="3">
    <source>
        <dbReference type="EMBL" id="KAL1585444.1"/>
    </source>
</evidence>
<dbReference type="SUPFAM" id="SSF48452">
    <property type="entry name" value="TPR-like"/>
    <property type="match status" value="1"/>
</dbReference>
<protein>
    <submittedName>
        <fullName evidence="3">Uncharacterized protein</fullName>
    </submittedName>
</protein>
<dbReference type="EMBL" id="JAAQHG020000019">
    <property type="protein sequence ID" value="KAL1585444.1"/>
    <property type="molecule type" value="Genomic_DNA"/>
</dbReference>
<evidence type="ECO:0000256" key="1">
    <source>
        <dbReference type="PROSITE-ProRule" id="PRU00708"/>
    </source>
</evidence>
<dbReference type="Gene3D" id="1.25.40.10">
    <property type="entry name" value="Tetratricopeptide repeat domain"/>
    <property type="match status" value="2"/>
</dbReference>
<dbReference type="PROSITE" id="PS51375">
    <property type="entry name" value="PPR"/>
    <property type="match status" value="3"/>
</dbReference>
<feature type="region of interest" description="Disordered" evidence="2">
    <location>
        <begin position="158"/>
        <end position="230"/>
    </location>
</feature>
<dbReference type="Pfam" id="PF13812">
    <property type="entry name" value="PPR_3"/>
    <property type="match status" value="1"/>
</dbReference>
<sequence>MLERAAACLDSGARLSVRCARRVSRNNRSLSSTFWHHGAGDLEILPGSSVQPTPHTVDVKASRNHCDGELQLHTDKDADRASVSGGPFLDFLYPPQALALLRRGSGKRAERWQRGNERRLPRGFGHATRRYSSKPPGGVHRTTKGLDERFIAELQQYSRKADDESEEPSSPQIQTVDTAEADPGAQANIGADPNVEAEPKFESDPNIENDTNTGAATNAGQNAKSEGDTNLEEKWSTGAEEDVEVDDTIVQTSDELSDVLVSAKELRTFLNNSSDPAVLEDAQKSLEQTENAWSMYERLHETDRASVGLRIRLLEWLSSNRNETAETHFLELYDSIPIPQRTMAVYKSALPTLMRSNLYGLAEQGHVEALEHLQNGHEISIWLCSTAIENDMWELASRVKQQLDTKHEGQAQPWIDAMFWRHISETPDLLSKAIRLSKHYRMLAQADALSPEFQRFSMDVFKYAIFQELTNSRSRKSSKSRIAKKTLKDSRIRYLVGRVQLTSQDSPRFFHDVLSTLVQPKFLDQYPDAHKTVSYMYKQYRSMSGAIPDAALLTTLVQRAIEFADIAGNASGRAPSLSVAVLENDWNLFHGKMTASLYGFIMTHYARRGNPEAVRYYLDRFLAAHPAPPDDEGIMWNLVYVYARRGEHQAAEAAFEEIQSITAAAGTSPSLRCWNILIHAHSRADDIDAALETFKRLMSAGKQPDRFSFHPILELYAARGDVGSVETLLEQYDQLCNAPRSAELYASLMTANINAGNVDVAWDILQEAEKQAKNGELEGPLTICFNILLTSLALRREPDHAMRVYQWMRREQVPIDATTYAALMQTLVLLRKTNAAWKILKTVMPEHGVKPVAFHYAVVMTGYVRQNAFGTAISIYHKMLSNRIRPTLSTNAIYAKARARYELKEASVADDPNTVYPVAAIVDELEELFEDPSAGLAAQEPQYYSVIEDHSPKALMFSALINAYGAARSLEAVQELLERYRGAEQTGALSADKSLPLKLLTMVMPTYARARDWDEVEKCWNLAKKHVDALTADKPAPRLAPPTKREKTPAILRLPTEERTAEYKPPGENFKAAIANDLEDSTRPLPGLRRLLSRPLQHYITALAQQNRFNDIISAVTAVLTEGYILDNFAWNRFIQLLLRPSPPLALLAFRLTERYLIPSFPGWRKKAYNRGAASFSNPSARFQKLQYINIRYPSPETVAPVYPTLVKLAAALLQLRYRENVGIKTKCSAPGLDKYVGTTRLIRQLAPQTLYAVQTIPNVNDHLQTKLLRRET</sequence>
<feature type="compositionally biased region" description="Low complexity" evidence="2">
    <location>
        <begin position="209"/>
        <end position="223"/>
    </location>
</feature>
<feature type="compositionally biased region" description="Polar residues" evidence="2">
    <location>
        <begin position="168"/>
        <end position="177"/>
    </location>
</feature>
<reference evidence="3 4" key="1">
    <citation type="journal article" date="2020" name="Microbiol. Resour. Announc.">
        <title>Draft Genome Sequence of a Cladosporium Species Isolated from the Mesophotic Ascidian Didemnum maculosum.</title>
        <authorList>
            <person name="Gioti A."/>
            <person name="Siaperas R."/>
            <person name="Nikolaivits E."/>
            <person name="Le Goff G."/>
            <person name="Ouazzani J."/>
            <person name="Kotoulas G."/>
            <person name="Topakas E."/>
        </authorList>
    </citation>
    <scope>NUCLEOTIDE SEQUENCE [LARGE SCALE GENOMIC DNA]</scope>
    <source>
        <strain evidence="3 4">TM138-S3</strain>
    </source>
</reference>
<accession>A0AB34KK38</accession>
<dbReference type="InterPro" id="IPR051114">
    <property type="entry name" value="Mito_RNA_Proc_CCM1"/>
</dbReference>
<dbReference type="GeneID" id="96007114"/>
<dbReference type="GO" id="GO:0007005">
    <property type="term" value="P:mitochondrion organization"/>
    <property type="evidence" value="ECO:0007669"/>
    <property type="project" value="TreeGrafter"/>
</dbReference>
<dbReference type="InterPro" id="IPR011990">
    <property type="entry name" value="TPR-like_helical_dom_sf"/>
</dbReference>
<feature type="repeat" description="PPR" evidence="1">
    <location>
        <begin position="816"/>
        <end position="851"/>
    </location>
</feature>
<name>A0AB34KK38_9PEZI</name>
<dbReference type="InterPro" id="IPR002885">
    <property type="entry name" value="PPR_rpt"/>
</dbReference>
<dbReference type="Pfam" id="PF01535">
    <property type="entry name" value="PPR"/>
    <property type="match status" value="1"/>
</dbReference>
<dbReference type="GO" id="GO:0003729">
    <property type="term" value="F:mRNA binding"/>
    <property type="evidence" value="ECO:0007669"/>
    <property type="project" value="TreeGrafter"/>
</dbReference>
<dbReference type="GO" id="GO:0005739">
    <property type="term" value="C:mitochondrion"/>
    <property type="evidence" value="ECO:0007669"/>
    <property type="project" value="TreeGrafter"/>
</dbReference>
<proteinExistence type="predicted"/>
<organism evidence="3 4">
    <name type="scientific">Cladosporium halotolerans</name>
    <dbReference type="NCBI Taxonomy" id="1052096"/>
    <lineage>
        <taxon>Eukaryota</taxon>
        <taxon>Fungi</taxon>
        <taxon>Dikarya</taxon>
        <taxon>Ascomycota</taxon>
        <taxon>Pezizomycotina</taxon>
        <taxon>Dothideomycetes</taxon>
        <taxon>Dothideomycetidae</taxon>
        <taxon>Cladosporiales</taxon>
        <taxon>Cladosporiaceae</taxon>
        <taxon>Cladosporium</taxon>
    </lineage>
</organism>
<dbReference type="PANTHER" id="PTHR47934:SF6">
    <property type="entry name" value="MITOCHONDRIAL GROUP I INTRON SPLICING FACTOR CCM1-RELATED"/>
    <property type="match status" value="1"/>
</dbReference>
<comment type="caution">
    <text evidence="3">The sequence shown here is derived from an EMBL/GenBank/DDBJ whole genome shotgun (WGS) entry which is preliminary data.</text>
</comment>
<evidence type="ECO:0000256" key="2">
    <source>
        <dbReference type="SAM" id="MobiDB-lite"/>
    </source>
</evidence>
<dbReference type="GO" id="GO:0006396">
    <property type="term" value="P:RNA processing"/>
    <property type="evidence" value="ECO:0007669"/>
    <property type="project" value="TreeGrafter"/>
</dbReference>
<keyword evidence="4" id="KW-1185">Reference proteome</keyword>
<evidence type="ECO:0000313" key="4">
    <source>
        <dbReference type="Proteomes" id="UP000803884"/>
    </source>
</evidence>
<feature type="repeat" description="PPR" evidence="1">
    <location>
        <begin position="852"/>
        <end position="886"/>
    </location>
</feature>
<dbReference type="AlphaFoldDB" id="A0AB34KK38"/>
<dbReference type="PANTHER" id="PTHR47934">
    <property type="entry name" value="PENTATRICOPEPTIDE REPEAT-CONTAINING PROTEIN PET309, MITOCHONDRIAL"/>
    <property type="match status" value="1"/>
</dbReference>
<dbReference type="Proteomes" id="UP000803884">
    <property type="component" value="Unassembled WGS sequence"/>
</dbReference>
<dbReference type="RefSeq" id="XP_069228550.1">
    <property type="nucleotide sequence ID" value="XM_069374276.1"/>
</dbReference>
<dbReference type="NCBIfam" id="TIGR00756">
    <property type="entry name" value="PPR"/>
    <property type="match status" value="2"/>
</dbReference>
<feature type="repeat" description="PPR" evidence="1">
    <location>
        <begin position="670"/>
        <end position="704"/>
    </location>
</feature>